<dbReference type="EMBL" id="JAKWFO010000008">
    <property type="protein sequence ID" value="KAI9634140.1"/>
    <property type="molecule type" value="Genomic_DNA"/>
</dbReference>
<feature type="region of interest" description="Disordered" evidence="1">
    <location>
        <begin position="17"/>
        <end position="36"/>
    </location>
</feature>
<dbReference type="GO" id="GO:0043248">
    <property type="term" value="P:proteasome assembly"/>
    <property type="evidence" value="ECO:0007669"/>
    <property type="project" value="InterPro"/>
</dbReference>
<name>A0AA38LSK0_9TREE</name>
<dbReference type="AlphaFoldDB" id="A0AA38LSK0"/>
<feature type="region of interest" description="Disordered" evidence="1">
    <location>
        <begin position="153"/>
        <end position="173"/>
    </location>
</feature>
<keyword evidence="3" id="KW-1185">Reference proteome</keyword>
<dbReference type="InterPro" id="IPR018788">
    <property type="entry name" value="Proteasome_assmbl_chp_3"/>
</dbReference>
<dbReference type="RefSeq" id="XP_052943917.1">
    <property type="nucleotide sequence ID" value="XM_053087648.1"/>
</dbReference>
<dbReference type="PANTHER" id="PTHR31051:SF1">
    <property type="entry name" value="PROTEASOME ASSEMBLY CHAPERONE 3"/>
    <property type="match status" value="1"/>
</dbReference>
<dbReference type="Gene3D" id="3.30.230.90">
    <property type="match status" value="1"/>
</dbReference>
<dbReference type="PANTHER" id="PTHR31051">
    <property type="entry name" value="PROTEASOME ASSEMBLY CHAPERONE 3"/>
    <property type="match status" value="1"/>
</dbReference>
<proteinExistence type="predicted"/>
<accession>A0AA38LSK0</accession>
<dbReference type="Proteomes" id="UP001164286">
    <property type="component" value="Unassembled WGS sequence"/>
</dbReference>
<evidence type="ECO:0000313" key="3">
    <source>
        <dbReference type="Proteomes" id="UP001164286"/>
    </source>
</evidence>
<evidence type="ECO:0008006" key="4">
    <source>
        <dbReference type="Google" id="ProtNLM"/>
    </source>
</evidence>
<evidence type="ECO:0000256" key="1">
    <source>
        <dbReference type="SAM" id="MobiDB-lite"/>
    </source>
</evidence>
<gene>
    <name evidence="2" type="ORF">MKK02DRAFT_28824</name>
</gene>
<feature type="compositionally biased region" description="Acidic residues" evidence="1">
    <location>
        <begin position="161"/>
        <end position="173"/>
    </location>
</feature>
<dbReference type="GeneID" id="77726853"/>
<protein>
    <recommendedName>
        <fullName evidence="4">Proteasome assembly chaperone 3</fullName>
    </recommendedName>
</protein>
<evidence type="ECO:0000313" key="2">
    <source>
        <dbReference type="EMBL" id="KAI9634140.1"/>
    </source>
</evidence>
<sequence>MSSLLEEYHPASALHQTAAVNGDAPQPSPIPSFQLRRSMPSGGEVELLIQTFDDRILVIITQNGKVGCLTQAALPAVVPLPQPPRSAPTSSLSHFPPPPPSITLTSLLGSPPNRALHETYVAHIATLIWWTLQEVKEARRPVVVGLSLERKRRGVEGQSGVEDDGEEGSLELDEVERERFEGVLGMVAEWAGPKG</sequence>
<reference evidence="2" key="1">
    <citation type="journal article" date="2022" name="G3 (Bethesda)">
        <title>High quality genome of the basidiomycete yeast Dioszegia hungarica PDD-24b-2 isolated from cloud water.</title>
        <authorList>
            <person name="Jarrige D."/>
            <person name="Haridas S."/>
            <person name="Bleykasten-Grosshans C."/>
            <person name="Joly M."/>
            <person name="Nadalig T."/>
            <person name="Sancelme M."/>
            <person name="Vuilleumier S."/>
            <person name="Grigoriev I.V."/>
            <person name="Amato P."/>
            <person name="Bringel F."/>
        </authorList>
    </citation>
    <scope>NUCLEOTIDE SEQUENCE</scope>
    <source>
        <strain evidence="2">PDD-24b-2</strain>
    </source>
</reference>
<organism evidence="2 3">
    <name type="scientific">Dioszegia hungarica</name>
    <dbReference type="NCBI Taxonomy" id="4972"/>
    <lineage>
        <taxon>Eukaryota</taxon>
        <taxon>Fungi</taxon>
        <taxon>Dikarya</taxon>
        <taxon>Basidiomycota</taxon>
        <taxon>Agaricomycotina</taxon>
        <taxon>Tremellomycetes</taxon>
        <taxon>Tremellales</taxon>
        <taxon>Bulleribasidiaceae</taxon>
        <taxon>Dioszegia</taxon>
    </lineage>
</organism>
<dbReference type="InterPro" id="IPR053720">
    <property type="entry name" value="Psm_Assembly_Chaperone"/>
</dbReference>
<comment type="caution">
    <text evidence="2">The sequence shown here is derived from an EMBL/GenBank/DDBJ whole genome shotgun (WGS) entry which is preliminary data.</text>
</comment>